<dbReference type="NCBIfam" id="TIGR01444">
    <property type="entry name" value="fkbM_fam"/>
    <property type="match status" value="1"/>
</dbReference>
<dbReference type="GO" id="GO:0008168">
    <property type="term" value="F:methyltransferase activity"/>
    <property type="evidence" value="ECO:0007669"/>
    <property type="project" value="UniProtKB-KW"/>
</dbReference>
<name>A0AAV3V1C7_9ALTE</name>
<evidence type="ECO:0000313" key="2">
    <source>
        <dbReference type="EMBL" id="GAC10821.1"/>
    </source>
</evidence>
<organism evidence="2 3">
    <name type="scientific">Paraglaciecola chathamensis S18K6</name>
    <dbReference type="NCBI Taxonomy" id="1127672"/>
    <lineage>
        <taxon>Bacteria</taxon>
        <taxon>Pseudomonadati</taxon>
        <taxon>Pseudomonadota</taxon>
        <taxon>Gammaproteobacteria</taxon>
        <taxon>Alteromonadales</taxon>
        <taxon>Alteromonadaceae</taxon>
        <taxon>Paraglaciecola</taxon>
    </lineage>
</organism>
<evidence type="ECO:0000259" key="1">
    <source>
        <dbReference type="Pfam" id="PF05050"/>
    </source>
</evidence>
<dbReference type="RefSeq" id="WP_007989083.1">
    <property type="nucleotide sequence ID" value="NZ_BAEM01000034.1"/>
</dbReference>
<dbReference type="InterPro" id="IPR052514">
    <property type="entry name" value="SAM-dependent_MTase"/>
</dbReference>
<dbReference type="Gene3D" id="3.40.50.150">
    <property type="entry name" value="Vaccinia Virus protein VP39"/>
    <property type="match status" value="1"/>
</dbReference>
<dbReference type="InterPro" id="IPR006342">
    <property type="entry name" value="FkbM_mtfrase"/>
</dbReference>
<comment type="caution">
    <text evidence="2">The sequence shown here is derived from an EMBL/GenBank/DDBJ whole genome shotgun (WGS) entry which is preliminary data.</text>
</comment>
<accession>A0AAV3V1C7</accession>
<reference evidence="2 3" key="1">
    <citation type="journal article" date="2017" name="Antonie Van Leeuwenhoek">
        <title>Rhizobium rhizosphaerae sp. nov., a novel species isolated from rice rhizosphere.</title>
        <authorList>
            <person name="Zhao J.J."/>
            <person name="Zhang J."/>
            <person name="Zhang R.J."/>
            <person name="Zhang C.W."/>
            <person name="Yin H.Q."/>
            <person name="Zhang X.X."/>
        </authorList>
    </citation>
    <scope>NUCLEOTIDE SEQUENCE [LARGE SCALE GENOMIC DNA]</scope>
    <source>
        <strain evidence="2 3">S18K6</strain>
    </source>
</reference>
<keyword evidence="2" id="KW-0489">Methyltransferase</keyword>
<dbReference type="SUPFAM" id="SSF53335">
    <property type="entry name" value="S-adenosyl-L-methionine-dependent methyltransferases"/>
    <property type="match status" value="1"/>
</dbReference>
<dbReference type="GO" id="GO:0032259">
    <property type="term" value="P:methylation"/>
    <property type="evidence" value="ECO:0007669"/>
    <property type="project" value="UniProtKB-KW"/>
</dbReference>
<gene>
    <name evidence="2" type="ORF">GCHA_2878</name>
</gene>
<dbReference type="PANTHER" id="PTHR34203:SF15">
    <property type="entry name" value="SLL1173 PROTEIN"/>
    <property type="match status" value="1"/>
</dbReference>
<keyword evidence="2" id="KW-0808">Transferase</keyword>
<dbReference type="PANTHER" id="PTHR34203">
    <property type="entry name" value="METHYLTRANSFERASE, FKBM FAMILY PROTEIN"/>
    <property type="match status" value="1"/>
</dbReference>
<dbReference type="InterPro" id="IPR029063">
    <property type="entry name" value="SAM-dependent_MTases_sf"/>
</dbReference>
<sequence>MQSFNFAKRYFNPLVNRCLVWAQTHEWRGKHHFYLWMSANFPQKLIRYKVKERFFSVPLAELCFWLEGGPNNYYLEEFIPFCDLLSDLEKPFTLLDLGADIGTVSSLVASRCTNLSNIIAFEPNPNSFIVLEHNFSQFALDVMALNSAVSDFNGKADLEADMSRANDHEGQIIRADSGAVDVVSLDSWFRLNPQVKLCSRVVVKIDVEGQEQQVLAGAAQLLTSVDSVILLLEIHPDVLVKTNITPEELFRQAEALRGFDWYVPIVSKDKKVDRTTAFFKQYEMKQYDVIGISIPVEQQ</sequence>
<dbReference type="Proteomes" id="UP000006320">
    <property type="component" value="Unassembled WGS sequence"/>
</dbReference>
<dbReference type="AlphaFoldDB" id="A0AAV3V1C7"/>
<protein>
    <submittedName>
        <fullName evidence="2">FkbM family methyltransferase</fullName>
    </submittedName>
</protein>
<evidence type="ECO:0000313" key="3">
    <source>
        <dbReference type="Proteomes" id="UP000006320"/>
    </source>
</evidence>
<dbReference type="Pfam" id="PF05050">
    <property type="entry name" value="Methyltransf_21"/>
    <property type="match status" value="1"/>
</dbReference>
<proteinExistence type="predicted"/>
<dbReference type="EMBL" id="BAEM01000034">
    <property type="protein sequence ID" value="GAC10821.1"/>
    <property type="molecule type" value="Genomic_DNA"/>
</dbReference>
<feature type="domain" description="Methyltransferase FkbM" evidence="1">
    <location>
        <begin position="96"/>
        <end position="236"/>
    </location>
</feature>